<keyword evidence="7" id="KW-1185">Reference proteome</keyword>
<keyword evidence="3" id="KW-0238">DNA-binding</keyword>
<dbReference type="Pfam" id="PF03466">
    <property type="entry name" value="LysR_substrate"/>
    <property type="match status" value="1"/>
</dbReference>
<dbReference type="Gene3D" id="1.10.10.10">
    <property type="entry name" value="Winged helix-like DNA-binding domain superfamily/Winged helix DNA-binding domain"/>
    <property type="match status" value="1"/>
</dbReference>
<reference evidence="6 7" key="2">
    <citation type="journal article" date="2016" name="Science">
        <title>A bacterium that degrades and assimilates poly(ethylene terephthalate).</title>
        <authorList>
            <person name="Yoshida S."/>
            <person name="Hiraga K."/>
            <person name="Takehana T."/>
            <person name="Taniguchi I."/>
            <person name="Yamaji H."/>
            <person name="Maeda Y."/>
            <person name="Toyohara K."/>
            <person name="Miyamoto K."/>
            <person name="Kimura Y."/>
            <person name="Oda K."/>
        </authorList>
    </citation>
    <scope>NUCLEOTIDE SEQUENCE [LARGE SCALE GENOMIC DNA]</scope>
    <source>
        <strain evidence="7">NBRC 110686 / TISTR 2288 / 201-F6</strain>
    </source>
</reference>
<dbReference type="GO" id="GO:0003700">
    <property type="term" value="F:DNA-binding transcription factor activity"/>
    <property type="evidence" value="ECO:0007669"/>
    <property type="project" value="InterPro"/>
</dbReference>
<dbReference type="PROSITE" id="PS50931">
    <property type="entry name" value="HTH_LYSR"/>
    <property type="match status" value="1"/>
</dbReference>
<proteinExistence type="inferred from homology"/>
<dbReference type="FunFam" id="1.10.10.10:FF:000001">
    <property type="entry name" value="LysR family transcriptional regulator"/>
    <property type="match status" value="1"/>
</dbReference>
<evidence type="ECO:0000313" key="7">
    <source>
        <dbReference type="Proteomes" id="UP000037660"/>
    </source>
</evidence>
<feature type="domain" description="HTH lysR-type" evidence="5">
    <location>
        <begin position="5"/>
        <end position="62"/>
    </location>
</feature>
<evidence type="ECO:0000256" key="4">
    <source>
        <dbReference type="ARBA" id="ARBA00023163"/>
    </source>
</evidence>
<dbReference type="Proteomes" id="UP000037660">
    <property type="component" value="Unassembled WGS sequence"/>
</dbReference>
<comment type="similarity">
    <text evidence="1">Belongs to the LysR transcriptional regulatory family.</text>
</comment>
<dbReference type="InterPro" id="IPR036390">
    <property type="entry name" value="WH_DNA-bd_sf"/>
</dbReference>
<evidence type="ECO:0000256" key="3">
    <source>
        <dbReference type="ARBA" id="ARBA00023125"/>
    </source>
</evidence>
<evidence type="ECO:0000256" key="1">
    <source>
        <dbReference type="ARBA" id="ARBA00009437"/>
    </source>
</evidence>
<sequence length="284" mass="29953">MPRHLDLDLLRSFVAIAETGTLGRAAARVGRTQAALSMQVRKLETLLDQPLLLRSGRGVTPTRHGERLLAHAHALLQQHDAALADLSGGALSGTLCFGCPDDYAAAFLPAILRGFAQRHPRVFVEVACAPTPRLEERLARHALDLALVSSADAQAPGVLRREALVWVGPRHAAPEAAQPLPLALGDPDTLDHRAARAQLDAAGRAYRIAYATPSLMGLLAVVRAGQALAVLTQAAVPPDLRIVPPGPGLPALPAVGLLVKTARARPPALVAQFAQHLRETVPAC</sequence>
<dbReference type="InterPro" id="IPR050176">
    <property type="entry name" value="LTTR"/>
</dbReference>
<dbReference type="EMBL" id="BBYR01000019">
    <property type="protein sequence ID" value="GAP35345.1"/>
    <property type="molecule type" value="Genomic_DNA"/>
</dbReference>
<dbReference type="Pfam" id="PF00126">
    <property type="entry name" value="HTH_1"/>
    <property type="match status" value="1"/>
</dbReference>
<gene>
    <name evidence="6" type="ORF">ISF6_0951</name>
</gene>
<dbReference type="InterPro" id="IPR036388">
    <property type="entry name" value="WH-like_DNA-bd_sf"/>
</dbReference>
<dbReference type="GO" id="GO:0003677">
    <property type="term" value="F:DNA binding"/>
    <property type="evidence" value="ECO:0007669"/>
    <property type="project" value="UniProtKB-KW"/>
</dbReference>
<dbReference type="PANTHER" id="PTHR30579">
    <property type="entry name" value="TRANSCRIPTIONAL REGULATOR"/>
    <property type="match status" value="1"/>
</dbReference>
<dbReference type="SUPFAM" id="SSF46785">
    <property type="entry name" value="Winged helix' DNA-binding domain"/>
    <property type="match status" value="1"/>
</dbReference>
<dbReference type="AlphaFoldDB" id="A0A0K8NZJ1"/>
<dbReference type="STRING" id="1547922.ISF6_0951"/>
<evidence type="ECO:0000259" key="5">
    <source>
        <dbReference type="PROSITE" id="PS50931"/>
    </source>
</evidence>
<dbReference type="Gene3D" id="3.40.190.10">
    <property type="entry name" value="Periplasmic binding protein-like II"/>
    <property type="match status" value="2"/>
</dbReference>
<keyword evidence="2" id="KW-0805">Transcription regulation</keyword>
<protein>
    <submittedName>
        <fullName evidence="6">Transcriptional regulator</fullName>
    </submittedName>
</protein>
<dbReference type="SUPFAM" id="SSF53850">
    <property type="entry name" value="Periplasmic binding protein-like II"/>
    <property type="match status" value="1"/>
</dbReference>
<reference evidence="7" key="1">
    <citation type="submission" date="2015-07" db="EMBL/GenBank/DDBJ databases">
        <title>Discovery of a poly(ethylene terephthalate assimilation.</title>
        <authorList>
            <person name="Yoshida S."/>
            <person name="Hiraga K."/>
            <person name="Takehana T."/>
            <person name="Taniguchi I."/>
            <person name="Yamaji H."/>
            <person name="Maeda Y."/>
            <person name="Toyohara K."/>
            <person name="Miyamoto K."/>
            <person name="Kimura Y."/>
            <person name="Oda K."/>
        </authorList>
    </citation>
    <scope>NUCLEOTIDE SEQUENCE [LARGE SCALE GENOMIC DNA]</scope>
    <source>
        <strain evidence="7">NBRC 110686 / TISTR 2288 / 201-F6</strain>
    </source>
</reference>
<name>A0A0K8NZJ1_PISS1</name>
<dbReference type="InterPro" id="IPR000847">
    <property type="entry name" value="LysR_HTH_N"/>
</dbReference>
<accession>A0A0K8NZJ1</accession>
<dbReference type="OrthoDB" id="6555293at2"/>
<dbReference type="RefSeq" id="WP_054019411.1">
    <property type="nucleotide sequence ID" value="NZ_BBYR01000019.1"/>
</dbReference>
<evidence type="ECO:0000256" key="2">
    <source>
        <dbReference type="ARBA" id="ARBA00023015"/>
    </source>
</evidence>
<evidence type="ECO:0000313" key="6">
    <source>
        <dbReference type="EMBL" id="GAP35345.1"/>
    </source>
</evidence>
<organism evidence="6 7">
    <name type="scientific">Piscinibacter sakaiensis</name>
    <name type="common">Ideonella sakaiensis</name>
    <dbReference type="NCBI Taxonomy" id="1547922"/>
    <lineage>
        <taxon>Bacteria</taxon>
        <taxon>Pseudomonadati</taxon>
        <taxon>Pseudomonadota</taxon>
        <taxon>Betaproteobacteria</taxon>
        <taxon>Burkholderiales</taxon>
        <taxon>Sphaerotilaceae</taxon>
        <taxon>Piscinibacter</taxon>
    </lineage>
</organism>
<dbReference type="InterPro" id="IPR005119">
    <property type="entry name" value="LysR_subst-bd"/>
</dbReference>
<keyword evidence="4" id="KW-0804">Transcription</keyword>
<dbReference type="PANTHER" id="PTHR30579:SF7">
    <property type="entry name" value="HTH-TYPE TRANSCRIPTIONAL REGULATOR LRHA-RELATED"/>
    <property type="match status" value="1"/>
</dbReference>
<comment type="caution">
    <text evidence="6">The sequence shown here is derived from an EMBL/GenBank/DDBJ whole genome shotgun (WGS) entry which is preliminary data.</text>
</comment>